<evidence type="ECO:0000313" key="2">
    <source>
        <dbReference type="EMBL" id="MDQ0208616.1"/>
    </source>
</evidence>
<comment type="caution">
    <text evidence="2">The sequence shown here is derived from an EMBL/GenBank/DDBJ whole genome shotgun (WGS) entry which is preliminary data.</text>
</comment>
<proteinExistence type="predicted"/>
<sequence length="132" mass="14509">MIKKSPKLTLVLTTFSIGILVGVFSLQTAFGGQEITDYSINDSGKTYGSALFVETAEEEPDLISAIGLDGTEGYVKKTDLDRVTGEADSPKTPEEALKKQEERERNQDIQIPLYEEDGETIIGEFEISLDTE</sequence>
<keyword evidence="3" id="KW-1185">Reference proteome</keyword>
<feature type="region of interest" description="Disordered" evidence="1">
    <location>
        <begin position="81"/>
        <end position="113"/>
    </location>
</feature>
<evidence type="ECO:0000313" key="3">
    <source>
        <dbReference type="Proteomes" id="UP001225034"/>
    </source>
</evidence>
<dbReference type="EMBL" id="JAUSUA010000006">
    <property type="protein sequence ID" value="MDQ0208616.1"/>
    <property type="molecule type" value="Genomic_DNA"/>
</dbReference>
<protein>
    <submittedName>
        <fullName evidence="2">Uncharacterized protein</fullName>
    </submittedName>
</protein>
<name>A0ABT9YLJ8_9BACI</name>
<feature type="compositionally biased region" description="Basic and acidic residues" evidence="1">
    <location>
        <begin position="81"/>
        <end position="107"/>
    </location>
</feature>
<dbReference type="RefSeq" id="WP_306984825.1">
    <property type="nucleotide sequence ID" value="NZ_JAUSUA010000006.1"/>
</dbReference>
<reference evidence="2 3" key="1">
    <citation type="submission" date="2023-07" db="EMBL/GenBank/DDBJ databases">
        <title>Genomic Encyclopedia of Type Strains, Phase IV (KMG-IV): sequencing the most valuable type-strain genomes for metagenomic binning, comparative biology and taxonomic classification.</title>
        <authorList>
            <person name="Goeker M."/>
        </authorList>
    </citation>
    <scope>NUCLEOTIDE SEQUENCE [LARGE SCALE GENOMIC DNA]</scope>
    <source>
        <strain evidence="2 3">DSM 19154</strain>
    </source>
</reference>
<gene>
    <name evidence="2" type="ORF">J2S05_003428</name>
</gene>
<accession>A0ABT9YLJ8</accession>
<evidence type="ECO:0000256" key="1">
    <source>
        <dbReference type="SAM" id="MobiDB-lite"/>
    </source>
</evidence>
<organism evidence="2 3">
    <name type="scientific">Alkalicoccobacillus murimartini</name>
    <dbReference type="NCBI Taxonomy" id="171685"/>
    <lineage>
        <taxon>Bacteria</taxon>
        <taxon>Bacillati</taxon>
        <taxon>Bacillota</taxon>
        <taxon>Bacilli</taxon>
        <taxon>Bacillales</taxon>
        <taxon>Bacillaceae</taxon>
        <taxon>Alkalicoccobacillus</taxon>
    </lineage>
</organism>
<dbReference type="Proteomes" id="UP001225034">
    <property type="component" value="Unassembled WGS sequence"/>
</dbReference>